<dbReference type="InterPro" id="IPR022641">
    <property type="entry name" value="CheR_N"/>
</dbReference>
<reference evidence="7 8" key="1">
    <citation type="submission" date="2020-08" db="EMBL/GenBank/DDBJ databases">
        <title>Genomic Encyclopedia of Type Strains, Phase IV (KMG-IV): sequencing the most valuable type-strain genomes for metagenomic binning, comparative biology and taxonomic classification.</title>
        <authorList>
            <person name="Goeker M."/>
        </authorList>
    </citation>
    <scope>NUCLEOTIDE SEQUENCE [LARGE SCALE GENOMIC DNA]</scope>
    <source>
        <strain evidence="7 8">DSM 29007</strain>
    </source>
</reference>
<dbReference type="Proteomes" id="UP000582837">
    <property type="component" value="Unassembled WGS sequence"/>
</dbReference>
<dbReference type="InterPro" id="IPR050903">
    <property type="entry name" value="Bact_Chemotaxis_MeTrfase"/>
</dbReference>
<keyword evidence="3 7" id="KW-0489">Methyltransferase</keyword>
<dbReference type="Pfam" id="PF01739">
    <property type="entry name" value="CheR"/>
    <property type="match status" value="1"/>
</dbReference>
<gene>
    <name evidence="7" type="ORF">HNQ61_004498</name>
</gene>
<dbReference type="CDD" id="cd02440">
    <property type="entry name" value="AdoMet_MTases"/>
    <property type="match status" value="1"/>
</dbReference>
<dbReference type="SUPFAM" id="SSF53335">
    <property type="entry name" value="S-adenosyl-L-methionine-dependent methyltransferases"/>
    <property type="match status" value="1"/>
</dbReference>
<dbReference type="PROSITE" id="PS50123">
    <property type="entry name" value="CHER"/>
    <property type="match status" value="1"/>
</dbReference>
<keyword evidence="8" id="KW-1185">Reference proteome</keyword>
<dbReference type="RefSeq" id="WP_170035444.1">
    <property type="nucleotide sequence ID" value="NZ_JABDTL010000001.1"/>
</dbReference>
<dbReference type="InterPro" id="IPR000780">
    <property type="entry name" value="CheR_MeTrfase"/>
</dbReference>
<feature type="domain" description="CheR-type methyltransferase" evidence="6">
    <location>
        <begin position="7"/>
        <end position="279"/>
    </location>
</feature>
<proteinExistence type="predicted"/>
<dbReference type="GO" id="GO:0032259">
    <property type="term" value="P:methylation"/>
    <property type="evidence" value="ECO:0007669"/>
    <property type="project" value="UniProtKB-KW"/>
</dbReference>
<keyword evidence="5" id="KW-0949">S-adenosyl-L-methionine</keyword>
<sequence>MSTPQPGFSLPMEGDDEELEKLKRKIERDRGFNCQFYKEKCLRRRIAVRMRARGQQTFAEYSALLDRDAGEYDHLLDTLTINVTKFFRNAETWAAIQEQVLPTLFEGRGPVRVWSAGSASGEEAYTCSMLTRAWLAGQGRAAEASRLQITGTDIDRRSLDAARLGEYPDLSMGETPPEMLSRWFTGGPPWTLRPEPRQNVTFERRDLISGEPLSGQQLIFCRNVVIYFDRDIQELLFKRFYDALAPGGFLVMGKVETLIGEARLLFKPINNRERIFRRPPA</sequence>
<accession>A0A841H4C1</accession>
<evidence type="ECO:0000313" key="7">
    <source>
        <dbReference type="EMBL" id="MBB6072834.1"/>
    </source>
</evidence>
<dbReference type="Pfam" id="PF03705">
    <property type="entry name" value="CheR_N"/>
    <property type="match status" value="1"/>
</dbReference>
<dbReference type="InterPro" id="IPR036804">
    <property type="entry name" value="CheR_N_sf"/>
</dbReference>
<dbReference type="AlphaFoldDB" id="A0A841H4C1"/>
<dbReference type="SMART" id="SM00138">
    <property type="entry name" value="MeTrc"/>
    <property type="match status" value="1"/>
</dbReference>
<dbReference type="PRINTS" id="PR00996">
    <property type="entry name" value="CHERMTFRASE"/>
</dbReference>
<name>A0A841H4C1_9BACT</name>
<evidence type="ECO:0000259" key="6">
    <source>
        <dbReference type="PROSITE" id="PS50123"/>
    </source>
</evidence>
<evidence type="ECO:0000256" key="4">
    <source>
        <dbReference type="ARBA" id="ARBA00022679"/>
    </source>
</evidence>
<keyword evidence="4" id="KW-0808">Transferase</keyword>
<dbReference type="InterPro" id="IPR029063">
    <property type="entry name" value="SAM-dependent_MTases_sf"/>
</dbReference>
<evidence type="ECO:0000256" key="1">
    <source>
        <dbReference type="ARBA" id="ARBA00001541"/>
    </source>
</evidence>
<protein>
    <recommendedName>
        <fullName evidence="2">protein-glutamate O-methyltransferase</fullName>
        <ecNumber evidence="2">2.1.1.80</ecNumber>
    </recommendedName>
</protein>
<comment type="caution">
    <text evidence="7">The sequence shown here is derived from an EMBL/GenBank/DDBJ whole genome shotgun (WGS) entry which is preliminary data.</text>
</comment>
<dbReference type="SUPFAM" id="SSF47757">
    <property type="entry name" value="Chemotaxis receptor methyltransferase CheR, N-terminal domain"/>
    <property type="match status" value="1"/>
</dbReference>
<dbReference type="InterPro" id="IPR022642">
    <property type="entry name" value="CheR_C"/>
</dbReference>
<dbReference type="PANTHER" id="PTHR24422">
    <property type="entry name" value="CHEMOTAXIS PROTEIN METHYLTRANSFERASE"/>
    <property type="match status" value="1"/>
</dbReference>
<evidence type="ECO:0000313" key="8">
    <source>
        <dbReference type="Proteomes" id="UP000582837"/>
    </source>
</evidence>
<comment type="catalytic activity">
    <reaction evidence="1">
        <text>L-glutamyl-[protein] + S-adenosyl-L-methionine = [protein]-L-glutamate 5-O-methyl ester + S-adenosyl-L-homocysteine</text>
        <dbReference type="Rhea" id="RHEA:24452"/>
        <dbReference type="Rhea" id="RHEA-COMP:10208"/>
        <dbReference type="Rhea" id="RHEA-COMP:10311"/>
        <dbReference type="ChEBI" id="CHEBI:29973"/>
        <dbReference type="ChEBI" id="CHEBI:57856"/>
        <dbReference type="ChEBI" id="CHEBI:59789"/>
        <dbReference type="ChEBI" id="CHEBI:82795"/>
        <dbReference type="EC" id="2.1.1.80"/>
    </reaction>
</comment>
<organism evidence="7 8">
    <name type="scientific">Longimicrobium terrae</name>
    <dbReference type="NCBI Taxonomy" id="1639882"/>
    <lineage>
        <taxon>Bacteria</taxon>
        <taxon>Pseudomonadati</taxon>
        <taxon>Gemmatimonadota</taxon>
        <taxon>Longimicrobiia</taxon>
        <taxon>Longimicrobiales</taxon>
        <taxon>Longimicrobiaceae</taxon>
        <taxon>Longimicrobium</taxon>
    </lineage>
</organism>
<evidence type="ECO:0000256" key="2">
    <source>
        <dbReference type="ARBA" id="ARBA00012534"/>
    </source>
</evidence>
<evidence type="ECO:0000256" key="3">
    <source>
        <dbReference type="ARBA" id="ARBA00022603"/>
    </source>
</evidence>
<dbReference type="EC" id="2.1.1.80" evidence="2"/>
<dbReference type="Gene3D" id="1.10.155.10">
    <property type="entry name" value="Chemotaxis receptor methyltransferase CheR, N-terminal domain"/>
    <property type="match status" value="1"/>
</dbReference>
<dbReference type="PANTHER" id="PTHR24422:SF10">
    <property type="entry name" value="CHEMOTAXIS PROTEIN METHYLTRANSFERASE 2"/>
    <property type="match status" value="1"/>
</dbReference>
<evidence type="ECO:0000256" key="5">
    <source>
        <dbReference type="ARBA" id="ARBA00022691"/>
    </source>
</evidence>
<dbReference type="Gene3D" id="3.40.50.150">
    <property type="entry name" value="Vaccinia Virus protein VP39"/>
    <property type="match status" value="1"/>
</dbReference>
<dbReference type="EMBL" id="JACHIA010000018">
    <property type="protein sequence ID" value="MBB6072834.1"/>
    <property type="molecule type" value="Genomic_DNA"/>
</dbReference>
<dbReference type="GO" id="GO:0008983">
    <property type="term" value="F:protein-glutamate O-methyltransferase activity"/>
    <property type="evidence" value="ECO:0007669"/>
    <property type="project" value="UniProtKB-EC"/>
</dbReference>